<dbReference type="RefSeq" id="XP_032836485.1">
    <property type="nucleotide sequence ID" value="XM_032980594.1"/>
</dbReference>
<organism evidence="3 4">
    <name type="scientific">Petromyzon marinus</name>
    <name type="common">Sea lamprey</name>
    <dbReference type="NCBI Taxonomy" id="7757"/>
    <lineage>
        <taxon>Eukaryota</taxon>
        <taxon>Metazoa</taxon>
        <taxon>Chordata</taxon>
        <taxon>Craniata</taxon>
        <taxon>Vertebrata</taxon>
        <taxon>Cyclostomata</taxon>
        <taxon>Hyperoartia</taxon>
        <taxon>Petromyzontiformes</taxon>
        <taxon>Petromyzontidae</taxon>
        <taxon>Petromyzon</taxon>
    </lineage>
</organism>
<dbReference type="PANTHER" id="PTHR11461">
    <property type="entry name" value="SERINE PROTEASE INHIBITOR, SERPIN"/>
    <property type="match status" value="1"/>
</dbReference>
<dbReference type="SUPFAM" id="SSF56574">
    <property type="entry name" value="Serpins"/>
    <property type="match status" value="1"/>
</dbReference>
<dbReference type="PROSITE" id="PS00284">
    <property type="entry name" value="SERPIN"/>
    <property type="match status" value="1"/>
</dbReference>
<name>A0AAJ7UHK0_PETMA</name>
<dbReference type="GO" id="GO:0004867">
    <property type="term" value="F:serine-type endopeptidase inhibitor activity"/>
    <property type="evidence" value="ECO:0007669"/>
    <property type="project" value="InterPro"/>
</dbReference>
<evidence type="ECO:0000313" key="3">
    <source>
        <dbReference type="Proteomes" id="UP001318040"/>
    </source>
</evidence>
<protein>
    <submittedName>
        <fullName evidence="4">Alpha-2-antiplasmin-like isoform X1</fullName>
    </submittedName>
</protein>
<dbReference type="GO" id="GO:0005615">
    <property type="term" value="C:extracellular space"/>
    <property type="evidence" value="ECO:0007669"/>
    <property type="project" value="InterPro"/>
</dbReference>
<dbReference type="Gene3D" id="3.30.497.10">
    <property type="entry name" value="Antithrombin, subunit I, domain 2"/>
    <property type="match status" value="1"/>
</dbReference>
<gene>
    <name evidence="4" type="primary">LOC116958103</name>
</gene>
<dbReference type="GO" id="GO:0016525">
    <property type="term" value="P:negative regulation of angiogenesis"/>
    <property type="evidence" value="ECO:0007669"/>
    <property type="project" value="TreeGrafter"/>
</dbReference>
<evidence type="ECO:0000256" key="1">
    <source>
        <dbReference type="RuleBase" id="RU000411"/>
    </source>
</evidence>
<dbReference type="AlphaFoldDB" id="A0AAJ7UHK0"/>
<proteinExistence type="inferred from homology"/>
<dbReference type="SMART" id="SM00093">
    <property type="entry name" value="SERPIN"/>
    <property type="match status" value="1"/>
</dbReference>
<reference evidence="4" key="1">
    <citation type="submission" date="2025-08" db="UniProtKB">
        <authorList>
            <consortium name="RefSeq"/>
        </authorList>
    </citation>
    <scope>IDENTIFICATION</scope>
    <source>
        <tissue evidence="4">Sperm</tissue>
    </source>
</reference>
<feature type="domain" description="Serpin" evidence="2">
    <location>
        <begin position="1"/>
        <end position="313"/>
    </location>
</feature>
<dbReference type="InterPro" id="IPR036186">
    <property type="entry name" value="Serpin_sf"/>
</dbReference>
<sequence>MSRVLRLAGLRSSEAHDSLGRLLSRLASRGHTKLAARIFAAKGVTLKKPFVDVVGARYGARPHGLLGPPREDVKAINAWVEERTEGRVTGLLDDLPLEARLVLVSAVHYRGEWEVKFDAEATKLQSFHLDESNSTHVTMMHQREYPVWVGRHPQLPCMALKVPFKGNGSLVLFLPDGRSPSNLSSVVDSLTPSLISGLLEGGGLSKRSITLVMPRMDLVVDRDLKRPLEAMGLQELFESPDLSELSTASLRVSAVIHKAAIRLDEVGAIAAAATALTMARSGAEQIRVDRPFVFVIVDDETGAFLFLGQVLNPLSG</sequence>
<dbReference type="Pfam" id="PF00079">
    <property type="entry name" value="Serpin"/>
    <property type="match status" value="1"/>
</dbReference>
<comment type="similarity">
    <text evidence="1">Belongs to the serpin family.</text>
</comment>
<dbReference type="InterPro" id="IPR042178">
    <property type="entry name" value="Serpin_sf_1"/>
</dbReference>
<evidence type="ECO:0000259" key="2">
    <source>
        <dbReference type="SMART" id="SM00093"/>
    </source>
</evidence>
<dbReference type="KEGG" id="pmrn:116958103"/>
<dbReference type="InterPro" id="IPR042185">
    <property type="entry name" value="Serpin_sf_2"/>
</dbReference>
<dbReference type="Gene3D" id="2.30.39.10">
    <property type="entry name" value="Alpha-1-antitrypsin, domain 1"/>
    <property type="match status" value="1"/>
</dbReference>
<dbReference type="InterPro" id="IPR000215">
    <property type="entry name" value="Serpin_fam"/>
</dbReference>
<evidence type="ECO:0000313" key="4">
    <source>
        <dbReference type="RefSeq" id="XP_032836485.1"/>
    </source>
</evidence>
<keyword evidence="3" id="KW-1185">Reference proteome</keyword>
<accession>A0AAJ7UHK0</accession>
<dbReference type="PANTHER" id="PTHR11461:SF84">
    <property type="entry name" value="PIGMENT EPITHELIUM-DERIVED FACTOR"/>
    <property type="match status" value="1"/>
</dbReference>
<dbReference type="InterPro" id="IPR023795">
    <property type="entry name" value="Serpin_CS"/>
</dbReference>
<dbReference type="InterPro" id="IPR023796">
    <property type="entry name" value="Serpin_dom"/>
</dbReference>
<dbReference type="Proteomes" id="UP001318040">
    <property type="component" value="Chromosome 72"/>
</dbReference>